<dbReference type="EMBL" id="JBDIML010000002">
    <property type="protein sequence ID" value="MEN2766837.1"/>
    <property type="molecule type" value="Genomic_DNA"/>
</dbReference>
<evidence type="ECO:0000256" key="1">
    <source>
        <dbReference type="SAM" id="Coils"/>
    </source>
</evidence>
<dbReference type="Proteomes" id="UP001444625">
    <property type="component" value="Unassembled WGS sequence"/>
</dbReference>
<dbReference type="RefSeq" id="WP_345824306.1">
    <property type="nucleotide sequence ID" value="NZ_JBDIML010000002.1"/>
</dbReference>
<evidence type="ECO:0000313" key="3">
    <source>
        <dbReference type="Proteomes" id="UP001444625"/>
    </source>
</evidence>
<protein>
    <submittedName>
        <fullName evidence="2">Uncharacterized protein</fullName>
    </submittedName>
</protein>
<sequence>MTKETEKKGLGWFKGNRANTDTAEAWENLIQDKEAVQAQREEEINVPEEVIEQAESANRNIFSKENQDKVSLDLIVAVENMLKDRQLFSYKNNDLEKRLQEAYETSNRYKQDLEKRDQLLTEKNREIEGLENSLANKQMNYDQLLEDYKESQQSTNNEYEKLSTQLETAQDKYNKLNEEFTNSKYDSMLKINELEEKIRSLEIDNNKLATQHQQIVDEKNELMQTINDFTQRMSFSFAPKNNSAASSDQSE</sequence>
<name>A0ABU9XEY7_9BACI</name>
<reference evidence="2 3" key="1">
    <citation type="submission" date="2024-05" db="EMBL/GenBank/DDBJ databases">
        <authorList>
            <person name="Haq I."/>
            <person name="Ullah Z."/>
            <person name="Ahmad R."/>
            <person name="Li M."/>
            <person name="Tong Y."/>
        </authorList>
    </citation>
    <scope>NUCLEOTIDE SEQUENCE [LARGE SCALE GENOMIC DNA]</scope>
    <source>
        <strain evidence="2 3">16A2E</strain>
    </source>
</reference>
<feature type="coiled-coil region" evidence="1">
    <location>
        <begin position="92"/>
        <end position="211"/>
    </location>
</feature>
<comment type="caution">
    <text evidence="2">The sequence shown here is derived from an EMBL/GenBank/DDBJ whole genome shotgun (WGS) entry which is preliminary data.</text>
</comment>
<organism evidence="2 3">
    <name type="scientific">Ornithinibacillus xuwenensis</name>
    <dbReference type="NCBI Taxonomy" id="3144668"/>
    <lineage>
        <taxon>Bacteria</taxon>
        <taxon>Bacillati</taxon>
        <taxon>Bacillota</taxon>
        <taxon>Bacilli</taxon>
        <taxon>Bacillales</taxon>
        <taxon>Bacillaceae</taxon>
        <taxon>Ornithinibacillus</taxon>
    </lineage>
</organism>
<accession>A0ABU9XEY7</accession>
<keyword evidence="1" id="KW-0175">Coiled coil</keyword>
<keyword evidence="3" id="KW-1185">Reference proteome</keyword>
<evidence type="ECO:0000313" key="2">
    <source>
        <dbReference type="EMBL" id="MEN2766837.1"/>
    </source>
</evidence>
<proteinExistence type="predicted"/>
<gene>
    <name evidence="2" type="ORF">ABC228_06545</name>
</gene>